<evidence type="ECO:0000256" key="1">
    <source>
        <dbReference type="ARBA" id="ARBA00004370"/>
    </source>
</evidence>
<dbReference type="Gene3D" id="1.20.120.550">
    <property type="entry name" value="Membrane associated eicosanoid/glutathione metabolism-like domain"/>
    <property type="match status" value="1"/>
</dbReference>
<dbReference type="EMBL" id="VHSG01000015">
    <property type="protein sequence ID" value="TQV75931.1"/>
    <property type="molecule type" value="Genomic_DNA"/>
</dbReference>
<dbReference type="AlphaFoldDB" id="A0A545TFH0"/>
<name>A0A545TFH0_9GAMM</name>
<dbReference type="PANTHER" id="PTHR35371">
    <property type="entry name" value="INNER MEMBRANE PROTEIN"/>
    <property type="match status" value="1"/>
</dbReference>
<evidence type="ECO:0000256" key="3">
    <source>
        <dbReference type="ARBA" id="ARBA00022989"/>
    </source>
</evidence>
<keyword evidence="4 5" id="KW-0472">Membrane</keyword>
<keyword evidence="2 5" id="KW-0812">Transmembrane</keyword>
<organism evidence="6 7">
    <name type="scientific">Exilibacterium tricleocarpae</name>
    <dbReference type="NCBI Taxonomy" id="2591008"/>
    <lineage>
        <taxon>Bacteria</taxon>
        <taxon>Pseudomonadati</taxon>
        <taxon>Pseudomonadota</taxon>
        <taxon>Gammaproteobacteria</taxon>
        <taxon>Cellvibrionales</taxon>
        <taxon>Cellvibrionaceae</taxon>
        <taxon>Exilibacterium</taxon>
    </lineage>
</organism>
<dbReference type="InterPro" id="IPR001129">
    <property type="entry name" value="Membr-assoc_MAPEG"/>
</dbReference>
<comment type="subcellular location">
    <subcellularLocation>
        <location evidence="1">Membrane</location>
    </subcellularLocation>
</comment>
<dbReference type="RefSeq" id="WP_142905139.1">
    <property type="nucleotide sequence ID" value="NZ_ML660095.1"/>
</dbReference>
<evidence type="ECO:0000256" key="2">
    <source>
        <dbReference type="ARBA" id="ARBA00022692"/>
    </source>
</evidence>
<accession>A0A545TFH0</accession>
<proteinExistence type="predicted"/>
<dbReference type="Proteomes" id="UP000319732">
    <property type="component" value="Unassembled WGS sequence"/>
</dbReference>
<keyword evidence="3 5" id="KW-1133">Transmembrane helix</keyword>
<feature type="transmembrane region" description="Helical" evidence="5">
    <location>
        <begin position="105"/>
        <end position="124"/>
    </location>
</feature>
<dbReference type="Pfam" id="PF01124">
    <property type="entry name" value="MAPEG"/>
    <property type="match status" value="1"/>
</dbReference>
<evidence type="ECO:0000256" key="5">
    <source>
        <dbReference type="SAM" id="Phobius"/>
    </source>
</evidence>
<protein>
    <submittedName>
        <fullName evidence="6">MAPEG family protein</fullName>
    </submittedName>
</protein>
<evidence type="ECO:0000313" key="6">
    <source>
        <dbReference type="EMBL" id="TQV75931.1"/>
    </source>
</evidence>
<dbReference type="SUPFAM" id="SSF161084">
    <property type="entry name" value="MAPEG domain-like"/>
    <property type="match status" value="1"/>
</dbReference>
<sequence>MIGIYLLLALLLVALTKLPVAVAMHRAGGYDNSQPRLQQSDLDGWGRRAVAAHHNALEAIPVFGLALLAAAHLEVAARVIDGLAITFFVARLVYQYCYLADWASLRTLAWAVGYVACLGLVAAGL</sequence>
<dbReference type="GO" id="GO:0016020">
    <property type="term" value="C:membrane"/>
    <property type="evidence" value="ECO:0007669"/>
    <property type="project" value="UniProtKB-SubCell"/>
</dbReference>
<comment type="caution">
    <text evidence="6">The sequence shown here is derived from an EMBL/GenBank/DDBJ whole genome shotgun (WGS) entry which is preliminary data.</text>
</comment>
<evidence type="ECO:0000256" key="4">
    <source>
        <dbReference type="ARBA" id="ARBA00023136"/>
    </source>
</evidence>
<evidence type="ECO:0000313" key="7">
    <source>
        <dbReference type="Proteomes" id="UP000319732"/>
    </source>
</evidence>
<keyword evidence="7" id="KW-1185">Reference proteome</keyword>
<dbReference type="InterPro" id="IPR023352">
    <property type="entry name" value="MAPEG-like_dom_sf"/>
</dbReference>
<dbReference type="OrthoDB" id="513661at2"/>
<feature type="transmembrane region" description="Helical" evidence="5">
    <location>
        <begin position="75"/>
        <end position="93"/>
    </location>
</feature>
<reference evidence="6 7" key="1">
    <citation type="submission" date="2019-06" db="EMBL/GenBank/DDBJ databases">
        <title>Whole genome sequence for Cellvibrionaceae sp. R142.</title>
        <authorList>
            <person name="Wang G."/>
        </authorList>
    </citation>
    <scope>NUCLEOTIDE SEQUENCE [LARGE SCALE GENOMIC DNA]</scope>
    <source>
        <strain evidence="6 7">R142</strain>
    </source>
</reference>
<dbReference type="PANTHER" id="PTHR35371:SF1">
    <property type="entry name" value="BLR7753 PROTEIN"/>
    <property type="match status" value="1"/>
</dbReference>
<gene>
    <name evidence="6" type="ORF">FKG94_15040</name>
</gene>